<evidence type="ECO:0000256" key="3">
    <source>
        <dbReference type="ARBA" id="ARBA00016372"/>
    </source>
</evidence>
<evidence type="ECO:0000313" key="12">
    <source>
        <dbReference type="EMBL" id="JAT82433.1"/>
    </source>
</evidence>
<dbReference type="CDD" id="cd13777">
    <property type="entry name" value="Aar2_N"/>
    <property type="match status" value="1"/>
</dbReference>
<keyword evidence="5" id="KW-0747">Spliceosome</keyword>
<evidence type="ECO:0000256" key="1">
    <source>
        <dbReference type="ARBA" id="ARBA00003708"/>
    </source>
</evidence>
<comment type="function">
    <text evidence="1">Component of the U5 snRNP complex that is required for spliceosome assembly and for pre-mRNA splicing.</text>
</comment>
<protein>
    <recommendedName>
        <fullName evidence="3">Protein AAR2 homolog</fullName>
    </recommendedName>
    <alternativeName>
        <fullName evidence="7">AAR2 splicing factor homolog</fullName>
    </alternativeName>
</protein>
<evidence type="ECO:0000259" key="11">
    <source>
        <dbReference type="Pfam" id="PF20981"/>
    </source>
</evidence>
<dbReference type="InterPro" id="IPR033647">
    <property type="entry name" value="Aar2_N"/>
</dbReference>
<dbReference type="InterPro" id="IPR007946">
    <property type="entry name" value="AAR2"/>
</dbReference>
<evidence type="ECO:0000256" key="7">
    <source>
        <dbReference type="ARBA" id="ARBA00030625"/>
    </source>
</evidence>
<dbReference type="Pfam" id="PF05282">
    <property type="entry name" value="AAR2"/>
    <property type="match status" value="1"/>
</dbReference>
<dbReference type="PANTHER" id="PTHR12689:SF4">
    <property type="entry name" value="PROTEIN AAR2 HOMOLOG"/>
    <property type="match status" value="1"/>
</dbReference>
<dbReference type="GO" id="GO:0005681">
    <property type="term" value="C:spliceosomal complex"/>
    <property type="evidence" value="ECO:0007669"/>
    <property type="project" value="UniProtKB-KW"/>
</dbReference>
<name>A0A1E1W634_PECGO</name>
<accession>A0A1E1W634</accession>
<dbReference type="FunFam" id="1.25.40.550:FF:000001">
    <property type="entry name" value="AAR2 splicing factor homolog"/>
    <property type="match status" value="1"/>
</dbReference>
<dbReference type="InterPro" id="IPR033648">
    <property type="entry name" value="AAR2_C"/>
</dbReference>
<keyword evidence="4" id="KW-0507">mRNA processing</keyword>
<dbReference type="OrthoDB" id="201752at2759"/>
<evidence type="ECO:0000256" key="2">
    <source>
        <dbReference type="ARBA" id="ARBA00006281"/>
    </source>
</evidence>
<evidence type="ECO:0000256" key="6">
    <source>
        <dbReference type="ARBA" id="ARBA00023187"/>
    </source>
</evidence>
<dbReference type="EMBL" id="GDQN01008621">
    <property type="protein sequence ID" value="JAT82433.1"/>
    <property type="molecule type" value="Transcribed_RNA"/>
</dbReference>
<comment type="similarity">
    <text evidence="2">Belongs to the AAR2 family.</text>
</comment>
<dbReference type="Gene3D" id="2.60.34.20">
    <property type="match status" value="1"/>
</dbReference>
<gene>
    <name evidence="12" type="ORF">g.4268</name>
</gene>
<feature type="domain" description="AAR2 N-terminal" evidence="11">
    <location>
        <begin position="15"/>
        <end position="146"/>
    </location>
</feature>
<dbReference type="FunFam" id="2.60.34.20:FF:000001">
    <property type="entry name" value="protein AAR2 homolog"/>
    <property type="match status" value="1"/>
</dbReference>
<organism evidence="12">
    <name type="scientific">Pectinophora gossypiella</name>
    <name type="common">Cotton pink bollworm</name>
    <name type="synonym">Depressaria gossypiella</name>
    <dbReference type="NCBI Taxonomy" id="13191"/>
    <lineage>
        <taxon>Eukaryota</taxon>
        <taxon>Metazoa</taxon>
        <taxon>Ecdysozoa</taxon>
        <taxon>Arthropoda</taxon>
        <taxon>Hexapoda</taxon>
        <taxon>Insecta</taxon>
        <taxon>Pterygota</taxon>
        <taxon>Neoptera</taxon>
        <taxon>Endopterygota</taxon>
        <taxon>Lepidoptera</taxon>
        <taxon>Glossata</taxon>
        <taxon>Ditrysia</taxon>
        <taxon>Gelechioidea</taxon>
        <taxon>Gelechiidae</taxon>
        <taxon>Apatetrinae</taxon>
        <taxon>Pectinophora</taxon>
    </lineage>
</organism>
<feature type="domain" description="AAR2 C-terminal" evidence="10">
    <location>
        <begin position="233"/>
        <end position="386"/>
    </location>
</feature>
<dbReference type="Gene3D" id="1.25.40.550">
    <property type="entry name" value="Aar2, C-terminal domain-like"/>
    <property type="match status" value="1"/>
</dbReference>
<dbReference type="InterPro" id="IPR038514">
    <property type="entry name" value="AAR2_C_sf"/>
</dbReference>
<evidence type="ECO:0000256" key="8">
    <source>
        <dbReference type="ARBA" id="ARBA00047009"/>
    </source>
</evidence>
<feature type="region of interest" description="Disordered" evidence="9">
    <location>
        <begin position="162"/>
        <end position="226"/>
    </location>
</feature>
<reference evidence="12" key="1">
    <citation type="submission" date="2015-09" db="EMBL/GenBank/DDBJ databases">
        <title>De novo assembly of Pectinophora gossypiella (Pink Bollworm) gut transcriptome.</title>
        <authorList>
            <person name="Tassone E.E."/>
        </authorList>
    </citation>
    <scope>NUCLEOTIDE SEQUENCE</scope>
</reference>
<evidence type="ECO:0000259" key="10">
    <source>
        <dbReference type="Pfam" id="PF05282"/>
    </source>
</evidence>
<dbReference type="PANTHER" id="PTHR12689">
    <property type="entry name" value="A1 CISTRON SPLICING FACTOR AAR2-RELATED"/>
    <property type="match status" value="1"/>
</dbReference>
<keyword evidence="6" id="KW-0508">mRNA splicing</keyword>
<dbReference type="CDD" id="cd13778">
    <property type="entry name" value="Aar2_C"/>
    <property type="match status" value="1"/>
</dbReference>
<proteinExistence type="inferred from homology"/>
<comment type="subunit">
    <text evidence="8">Interacts with PRPF8 (via RNase H homology domain). Component of a U5 snRNP complex that contains PRPF8.</text>
</comment>
<sequence>MNIDQETAKKLLVEGGTFVFLGVPPETQFGIDMQCWNTEEDFRGIKMIPPGLHYIHYSSVSKGSGDVGPRSGFMHNFQQKEFLVKMWDKKTEDMSKEEISDESIQRLKDNLLNLDRHLGPYPYDIWQKWKLLTSQMTAELVAKLSPECGIIRASVELLSTTDADRPRGVKSQSSAEKEDGTNPEESPTTDPLALDEAIPGQSDAKRAKRITQEEKEDAMLPDLKPAPGTAMRFTEIPRDKYPPGSTPEEITKHYLDQSYCLELMIAQHEEPLHIIGELQFAYICFLIGHSLEAFEHWKNLVLVLCSCDDAIHKYRSVFFHFIRTIEVQIEEMPEEMLADIVMNKNLVYKKLREFFRTAYVSKVDGRLLTMIERFKENLTEKLQWDFTGLDADEEDERPVVVHLVEETEID</sequence>
<dbReference type="GO" id="GO:0000244">
    <property type="term" value="P:spliceosomal tri-snRNP complex assembly"/>
    <property type="evidence" value="ECO:0007669"/>
    <property type="project" value="TreeGrafter"/>
</dbReference>
<evidence type="ECO:0000256" key="9">
    <source>
        <dbReference type="SAM" id="MobiDB-lite"/>
    </source>
</evidence>
<evidence type="ECO:0000256" key="5">
    <source>
        <dbReference type="ARBA" id="ARBA00022728"/>
    </source>
</evidence>
<dbReference type="AlphaFoldDB" id="A0A1E1W634"/>
<dbReference type="Pfam" id="PF20981">
    <property type="entry name" value="AAR2_1st"/>
    <property type="match status" value="1"/>
</dbReference>
<evidence type="ECO:0000256" key="4">
    <source>
        <dbReference type="ARBA" id="ARBA00022664"/>
    </source>
</evidence>
<dbReference type="InterPro" id="IPR038516">
    <property type="entry name" value="AAR2_N_sf"/>
</dbReference>